<dbReference type="SUPFAM" id="SSF56672">
    <property type="entry name" value="DNA/RNA polymerases"/>
    <property type="match status" value="1"/>
</dbReference>
<dbReference type="SUPFAM" id="SSF53098">
    <property type="entry name" value="Ribonuclease H-like"/>
    <property type="match status" value="1"/>
</dbReference>
<protein>
    <recommendedName>
        <fullName evidence="3">Integrase catalytic domain-containing protein</fullName>
    </recommendedName>
</protein>
<reference evidence="4" key="1">
    <citation type="journal article" date="2022" name="Front. Genet.">
        <title>Chromosome-Scale Assembly of the Dendrobium nobile Genome Provides Insights Into the Molecular Mechanism of the Biosynthesis of the Medicinal Active Ingredient of Dendrobium.</title>
        <authorList>
            <person name="Xu Q."/>
            <person name="Niu S.-C."/>
            <person name="Li K.-L."/>
            <person name="Zheng P.-J."/>
            <person name="Zhang X.-J."/>
            <person name="Jia Y."/>
            <person name="Liu Y."/>
            <person name="Niu Y.-X."/>
            <person name="Yu L.-H."/>
            <person name="Chen D.-F."/>
            <person name="Zhang G.-Q."/>
        </authorList>
    </citation>
    <scope>NUCLEOTIDE SEQUENCE</scope>
    <source>
        <tissue evidence="4">Leaf</tissue>
    </source>
</reference>
<dbReference type="InterPro" id="IPR012337">
    <property type="entry name" value="RNaseH-like_sf"/>
</dbReference>
<dbReference type="InterPro" id="IPR036397">
    <property type="entry name" value="RNaseH_sf"/>
</dbReference>
<gene>
    <name evidence="4" type="ORF">KFK09_010552</name>
</gene>
<dbReference type="Pfam" id="PF22936">
    <property type="entry name" value="Pol_BBD"/>
    <property type="match status" value="1"/>
</dbReference>
<dbReference type="InterPro" id="IPR001584">
    <property type="entry name" value="Integrase_cat-core"/>
</dbReference>
<dbReference type="GO" id="GO:0015074">
    <property type="term" value="P:DNA integration"/>
    <property type="evidence" value="ECO:0007669"/>
    <property type="project" value="InterPro"/>
</dbReference>
<keyword evidence="1" id="KW-0378">Hydrolase</keyword>
<organism evidence="4 5">
    <name type="scientific">Dendrobium nobile</name>
    <name type="common">Orchid</name>
    <dbReference type="NCBI Taxonomy" id="94219"/>
    <lineage>
        <taxon>Eukaryota</taxon>
        <taxon>Viridiplantae</taxon>
        <taxon>Streptophyta</taxon>
        <taxon>Embryophyta</taxon>
        <taxon>Tracheophyta</taxon>
        <taxon>Spermatophyta</taxon>
        <taxon>Magnoliopsida</taxon>
        <taxon>Liliopsida</taxon>
        <taxon>Asparagales</taxon>
        <taxon>Orchidaceae</taxon>
        <taxon>Epidendroideae</taxon>
        <taxon>Malaxideae</taxon>
        <taxon>Dendrobiinae</taxon>
        <taxon>Dendrobium</taxon>
    </lineage>
</organism>
<dbReference type="OrthoDB" id="1737296at2759"/>
<dbReference type="Proteomes" id="UP000829196">
    <property type="component" value="Unassembled WGS sequence"/>
</dbReference>
<dbReference type="GO" id="GO:0004190">
    <property type="term" value="F:aspartic-type endopeptidase activity"/>
    <property type="evidence" value="ECO:0007669"/>
    <property type="project" value="UniProtKB-KW"/>
</dbReference>
<evidence type="ECO:0000259" key="3">
    <source>
        <dbReference type="PROSITE" id="PS50994"/>
    </source>
</evidence>
<dbReference type="Pfam" id="PF14223">
    <property type="entry name" value="Retrotran_gag_2"/>
    <property type="match status" value="1"/>
</dbReference>
<dbReference type="PANTHER" id="PTHR11439:SF461">
    <property type="entry name" value="OS10G0432200 PROTEIN"/>
    <property type="match status" value="1"/>
</dbReference>
<dbReference type="GO" id="GO:0003676">
    <property type="term" value="F:nucleic acid binding"/>
    <property type="evidence" value="ECO:0007669"/>
    <property type="project" value="InterPro"/>
</dbReference>
<dbReference type="InterPro" id="IPR043502">
    <property type="entry name" value="DNA/RNA_pol_sf"/>
</dbReference>
<feature type="domain" description="Integrase catalytic" evidence="3">
    <location>
        <begin position="503"/>
        <end position="669"/>
    </location>
</feature>
<dbReference type="Pfam" id="PF07727">
    <property type="entry name" value="RVT_2"/>
    <property type="match status" value="1"/>
</dbReference>
<feature type="compositionally biased region" description="Low complexity" evidence="2">
    <location>
        <begin position="230"/>
        <end position="243"/>
    </location>
</feature>
<dbReference type="CDD" id="cd09272">
    <property type="entry name" value="RNase_HI_RT_Ty1"/>
    <property type="match status" value="1"/>
</dbReference>
<evidence type="ECO:0000313" key="5">
    <source>
        <dbReference type="Proteomes" id="UP000829196"/>
    </source>
</evidence>
<dbReference type="Gene3D" id="3.30.420.10">
    <property type="entry name" value="Ribonuclease H-like superfamily/Ribonuclease H"/>
    <property type="match status" value="1"/>
</dbReference>
<dbReference type="Pfam" id="PF25597">
    <property type="entry name" value="SH3_retrovirus"/>
    <property type="match status" value="1"/>
</dbReference>
<evidence type="ECO:0000256" key="2">
    <source>
        <dbReference type="SAM" id="MobiDB-lite"/>
    </source>
</evidence>
<name>A0A8T3BA79_DENNO</name>
<accession>A0A8T3BA79</accession>
<dbReference type="PANTHER" id="PTHR11439">
    <property type="entry name" value="GAG-POL-RELATED RETROTRANSPOSON"/>
    <property type="match status" value="1"/>
</dbReference>
<dbReference type="InterPro" id="IPR054722">
    <property type="entry name" value="PolX-like_BBD"/>
</dbReference>
<sequence>MTSSSSQMAYSATNHLSDDTQISATLKFVVSNVRNFVTTPLQADNYAIWKSQIQKILRANGFLHFLDSNASPPPPCLTNADGSSSPNPLHTQWLLHDQNLSASICSTISSSVLPYVISLDSTADLWTALENRFQATNRSKIIQLWNALHQVSLKNQSMTQYLSEIKIVVDQITAAGASVDAEDVIHHILNGLPHSYQSFKTAIRTMQTPLSLDQLYPLLLSEEINITSDAARAPPLPDPATALFTTRGRGRRSRGRPPSNSASQGRNPATALLVCQICYKKGHTAQSCWHRMNAQFVPQSRTTNTALMASPDAAPVSWYLNSGASSHLTNSLENLAISQPYQGQDNITIGDGSSVNIANSGAGILPTPNRKLLLSKIFHTPSLKFNLLSISQLTKDNNISIIFDPSGFTLKDLRTHKVILQGPCEGGLYSLPTTSTSASQHALSATSPPINHWHHRLGHPHTRISDIISNCNPHLSINKSRVNCTFCNASKCHKQVFEFSCHRQNMPLAMIHSDVWGPAPVTSSQGYRFYVIFVDDFSRYTWIFPLQHKSDVFHTFVNFKTYIERFTNNKIKILRTDGGAEFVNLNFKNYLRSQGILHQLSCPYTPEQNGLAERKHRHIIETTRTMLLTASVPYVYWPDATITSVYLINRLPTPSLNNLSPIELFHKTKPNYSNLKIFGFECFPLNLSHSNHKLQPKSQSCIFLGYSDNYKGYKCLDPSTNKIIMSRHVTFNENVFPFSKLPNNSSSISDNSCPLLLTPTSLSSLSNTTSHINSINRKSGNQLSVSPHTPAIPPTTNSTISIAPQPANSVPIPTHHMVTRSRTGSIKQTQRLNLIHAQTDNTPSQDPSSYTEAVKKPEWRQAMACEFLALQKQGTWTLVQPPTNASILGSKWTYRTKFHTDGSVAKYKARLVAQGNTQEFGIDYTETFSPVAKLPTIRILLAVALYHEWPVQQLDVANAFLHGSLTETVYMSQPRGFEDNLHPDYVCRLHKAIYGLKQAPRQWYNTFTSFLASLGFSHSKADPSLMIYRKEQIQIFLLVYVDDILITGNNQECIRSILTRLSNKFSMKHLGQATEFLGIKIQKLSTSYFLSQSKYALSILTLADLSRCNPLANPTCTKPPAQFIAEPFLADPALYRRITGSLQYLTLTRPDIAFSVNMLSQHMHDPKPAHIYMLKRLLRYIKGTLQFGLPITKTNLLLKSFSDADWAGDPITRRSTSGYCSFLGDTLISWTVKKQRTVSRSSTESEYRALAALTVDIIWLRKLLTEFGIKQDYATDLYCDNMSAIALANNPIFHSRTKHIEIDQKFLRDQIQQNNIRLHPISTLDQIADIFTKSLSTPRFHQLRLKLTVCQDPSICPGVLEQTSKSTV</sequence>
<dbReference type="EMBL" id="JAGYWB010000009">
    <property type="protein sequence ID" value="KAI0509952.1"/>
    <property type="molecule type" value="Genomic_DNA"/>
</dbReference>
<proteinExistence type="predicted"/>
<keyword evidence="5" id="KW-1185">Reference proteome</keyword>
<keyword evidence="1" id="KW-0645">Protease</keyword>
<dbReference type="InterPro" id="IPR057670">
    <property type="entry name" value="SH3_retrovirus"/>
</dbReference>
<evidence type="ECO:0000313" key="4">
    <source>
        <dbReference type="EMBL" id="KAI0509952.1"/>
    </source>
</evidence>
<evidence type="ECO:0000256" key="1">
    <source>
        <dbReference type="ARBA" id="ARBA00022750"/>
    </source>
</evidence>
<keyword evidence="1" id="KW-0064">Aspartyl protease</keyword>
<dbReference type="InterPro" id="IPR013103">
    <property type="entry name" value="RVT_2"/>
</dbReference>
<feature type="region of interest" description="Disordered" evidence="2">
    <location>
        <begin position="230"/>
        <end position="266"/>
    </location>
</feature>
<comment type="caution">
    <text evidence="4">The sequence shown here is derived from an EMBL/GenBank/DDBJ whole genome shotgun (WGS) entry which is preliminary data.</text>
</comment>
<dbReference type="Pfam" id="PF00665">
    <property type="entry name" value="rve"/>
    <property type="match status" value="1"/>
</dbReference>
<dbReference type="PROSITE" id="PS50994">
    <property type="entry name" value="INTEGRASE"/>
    <property type="match status" value="1"/>
</dbReference>